<sequence>MINASNLNSIMSTTQQGSGLKTYFKTPEGRYKLKYEKTHPSGLLHYSLGKAVTQVTLAHLKDKPVHAMSSSSSSIGISSGVKSAAAKLLGGGNGSRALSFVGGNGSSKSSSGVTKVGSLGSPYTNSYAPNLNFDGKGTYLIFNVGDAIFISDLNSPDKDPIKSIHFSNSYPVSHAFDPDAKDGHDFLIGRCTSIAWVPNGDGIFVVAHADGNMYVYEKSKEGSGDPSFPVIKDPTQFSVSHARYSKNPISRWHICQGSINSIAFSSDGGYVATVGRDGYLRVFDFKTEQLICGGKSYYGALLCCTWSMDGKYILTGGEDDLVQVWSMEERKIVAWGEGHSSWVSGVAFDSYWSAPNTDGTAENIVYRFGSVGQDTQVLLWDLEMDELVVPMRRAHGGSPTMSTGSQSAHWDQTYPVGTLRPAPSMRDVPKLSPLVVHRVHTEPLSGLIFTQEYVLTACREGHIKIWTRPNSSNDSQSTASDSLSGSGLKEKPLFSSKVASLGYKQ</sequence>
<dbReference type="PROSITE" id="PS50082">
    <property type="entry name" value="WD_REPEATS_2"/>
    <property type="match status" value="2"/>
</dbReference>
<evidence type="ECO:0000256" key="4">
    <source>
        <dbReference type="SAM" id="MobiDB-lite"/>
    </source>
</evidence>
<dbReference type="Pfam" id="PF00400">
    <property type="entry name" value="WD40"/>
    <property type="match status" value="2"/>
</dbReference>
<feature type="region of interest" description="Disordered" evidence="4">
    <location>
        <begin position="467"/>
        <end position="490"/>
    </location>
</feature>
<feature type="compositionally biased region" description="Low complexity" evidence="4">
    <location>
        <begin position="470"/>
        <end position="487"/>
    </location>
</feature>
<keyword evidence="1 3" id="KW-0853">WD repeat</keyword>
<evidence type="ECO:0000313" key="5">
    <source>
        <dbReference type="EMBL" id="KAI7753825.1"/>
    </source>
</evidence>
<protein>
    <recommendedName>
        <fullName evidence="7">Transducin/WD40 repeat-like superfamily protein</fullName>
    </recommendedName>
</protein>
<evidence type="ECO:0000256" key="1">
    <source>
        <dbReference type="ARBA" id="ARBA00022574"/>
    </source>
</evidence>
<dbReference type="InterPro" id="IPR036322">
    <property type="entry name" value="WD40_repeat_dom_sf"/>
</dbReference>
<dbReference type="EMBL" id="JAMZMK010005258">
    <property type="protein sequence ID" value="KAI7753825.1"/>
    <property type="molecule type" value="Genomic_DNA"/>
</dbReference>
<evidence type="ECO:0000313" key="6">
    <source>
        <dbReference type="Proteomes" id="UP001206925"/>
    </source>
</evidence>
<dbReference type="PANTHER" id="PTHR14107">
    <property type="entry name" value="WD REPEAT PROTEIN"/>
    <property type="match status" value="1"/>
</dbReference>
<feature type="repeat" description="WD" evidence="3">
    <location>
        <begin position="259"/>
        <end position="293"/>
    </location>
</feature>
<gene>
    <name evidence="5" type="ORF">M8C21_031979</name>
</gene>
<evidence type="ECO:0000256" key="2">
    <source>
        <dbReference type="ARBA" id="ARBA00022737"/>
    </source>
</evidence>
<feature type="repeat" description="WD" evidence="3">
    <location>
        <begin position="294"/>
        <end position="335"/>
    </location>
</feature>
<dbReference type="PANTHER" id="PTHR14107:SF16">
    <property type="entry name" value="AT02583P"/>
    <property type="match status" value="1"/>
</dbReference>
<evidence type="ECO:0000256" key="3">
    <source>
        <dbReference type="PROSITE-ProRule" id="PRU00221"/>
    </source>
</evidence>
<dbReference type="InterPro" id="IPR015943">
    <property type="entry name" value="WD40/YVTN_repeat-like_dom_sf"/>
</dbReference>
<accession>A0AAD5D647</accession>
<organism evidence="5 6">
    <name type="scientific">Ambrosia artemisiifolia</name>
    <name type="common">Common ragweed</name>
    <dbReference type="NCBI Taxonomy" id="4212"/>
    <lineage>
        <taxon>Eukaryota</taxon>
        <taxon>Viridiplantae</taxon>
        <taxon>Streptophyta</taxon>
        <taxon>Embryophyta</taxon>
        <taxon>Tracheophyta</taxon>
        <taxon>Spermatophyta</taxon>
        <taxon>Magnoliopsida</taxon>
        <taxon>eudicotyledons</taxon>
        <taxon>Gunneridae</taxon>
        <taxon>Pentapetalae</taxon>
        <taxon>asterids</taxon>
        <taxon>campanulids</taxon>
        <taxon>Asterales</taxon>
        <taxon>Asteraceae</taxon>
        <taxon>Asteroideae</taxon>
        <taxon>Heliantheae alliance</taxon>
        <taxon>Heliantheae</taxon>
        <taxon>Ambrosia</taxon>
    </lineage>
</organism>
<dbReference type="InterPro" id="IPR001680">
    <property type="entry name" value="WD40_rpt"/>
</dbReference>
<keyword evidence="6" id="KW-1185">Reference proteome</keyword>
<keyword evidence="2" id="KW-0677">Repeat</keyword>
<evidence type="ECO:0008006" key="7">
    <source>
        <dbReference type="Google" id="ProtNLM"/>
    </source>
</evidence>
<proteinExistence type="predicted"/>
<name>A0AAD5D647_AMBAR</name>
<reference evidence="5" key="1">
    <citation type="submission" date="2022-06" db="EMBL/GenBank/DDBJ databases">
        <title>Uncovering the hologenomic basis of an extraordinary plant invasion.</title>
        <authorList>
            <person name="Bieker V.C."/>
            <person name="Martin M.D."/>
            <person name="Gilbert T."/>
            <person name="Hodgins K."/>
            <person name="Battlay P."/>
            <person name="Petersen B."/>
            <person name="Wilson J."/>
        </authorList>
    </citation>
    <scope>NUCLEOTIDE SEQUENCE</scope>
    <source>
        <strain evidence="5">AA19_3_7</strain>
        <tissue evidence="5">Leaf</tissue>
    </source>
</reference>
<dbReference type="InterPro" id="IPR051362">
    <property type="entry name" value="WD_repeat_creC_regulators"/>
</dbReference>
<comment type="caution">
    <text evidence="5">The sequence shown here is derived from an EMBL/GenBank/DDBJ whole genome shotgun (WGS) entry which is preliminary data.</text>
</comment>
<dbReference type="SMART" id="SM00320">
    <property type="entry name" value="WD40"/>
    <property type="match status" value="5"/>
</dbReference>
<dbReference type="Proteomes" id="UP001206925">
    <property type="component" value="Unassembled WGS sequence"/>
</dbReference>
<dbReference type="AlphaFoldDB" id="A0AAD5D647"/>
<dbReference type="SUPFAM" id="SSF50978">
    <property type="entry name" value="WD40 repeat-like"/>
    <property type="match status" value="1"/>
</dbReference>
<dbReference type="Gene3D" id="2.130.10.10">
    <property type="entry name" value="YVTN repeat-like/Quinoprotein amine dehydrogenase"/>
    <property type="match status" value="1"/>
</dbReference>